<feature type="region of interest" description="Disordered" evidence="1">
    <location>
        <begin position="1"/>
        <end position="21"/>
    </location>
</feature>
<keyword evidence="3" id="KW-1185">Reference proteome</keyword>
<reference evidence="3" key="1">
    <citation type="journal article" date="2019" name="Int. J. Syst. Evol. Microbiol.">
        <title>The Global Catalogue of Microorganisms (GCM) 10K type strain sequencing project: providing services to taxonomists for standard genome sequencing and annotation.</title>
        <authorList>
            <consortium name="The Broad Institute Genomics Platform"/>
            <consortium name="The Broad Institute Genome Sequencing Center for Infectious Disease"/>
            <person name="Wu L."/>
            <person name="Ma J."/>
        </authorList>
    </citation>
    <scope>NUCLEOTIDE SEQUENCE [LARGE SCALE GENOMIC DNA]</scope>
    <source>
        <strain evidence="3">JCM 32148</strain>
    </source>
</reference>
<proteinExistence type="predicted"/>
<accession>A0ABW3A9A6</accession>
<comment type="caution">
    <text evidence="2">The sequence shown here is derived from an EMBL/GenBank/DDBJ whole genome shotgun (WGS) entry which is preliminary data.</text>
</comment>
<protein>
    <submittedName>
        <fullName evidence="2">Uncharacterized protein</fullName>
    </submittedName>
</protein>
<gene>
    <name evidence="2" type="ORF">ACFQZ8_25705</name>
</gene>
<dbReference type="EMBL" id="JBHTHM010001916">
    <property type="protein sequence ID" value="MFD0787312.1"/>
    <property type="molecule type" value="Genomic_DNA"/>
</dbReference>
<sequence>MPPRLMPVARPGGSRTGYAGERETRDTFGGDAATFHVLDLFQETWQFLHPGYAAARTWLLTPIVVVVTLIQVKPSNRLV</sequence>
<dbReference type="Proteomes" id="UP001597053">
    <property type="component" value="Unassembled WGS sequence"/>
</dbReference>
<organism evidence="2 3">
    <name type="scientific">Micromonospora azadirachtae</name>
    <dbReference type="NCBI Taxonomy" id="1970735"/>
    <lineage>
        <taxon>Bacteria</taxon>
        <taxon>Bacillati</taxon>
        <taxon>Actinomycetota</taxon>
        <taxon>Actinomycetes</taxon>
        <taxon>Micromonosporales</taxon>
        <taxon>Micromonosporaceae</taxon>
        <taxon>Micromonospora</taxon>
    </lineage>
</organism>
<evidence type="ECO:0000313" key="3">
    <source>
        <dbReference type="Proteomes" id="UP001597053"/>
    </source>
</evidence>
<evidence type="ECO:0000256" key="1">
    <source>
        <dbReference type="SAM" id="MobiDB-lite"/>
    </source>
</evidence>
<name>A0ABW3A9A6_9ACTN</name>
<evidence type="ECO:0000313" key="2">
    <source>
        <dbReference type="EMBL" id="MFD0787312.1"/>
    </source>
</evidence>